<proteinExistence type="predicted"/>
<dbReference type="Proteomes" id="UP000193411">
    <property type="component" value="Unassembled WGS sequence"/>
</dbReference>
<protein>
    <submittedName>
        <fullName evidence="2">Uncharacterized protein</fullName>
    </submittedName>
</protein>
<feature type="compositionally biased region" description="Polar residues" evidence="1">
    <location>
        <begin position="133"/>
        <end position="149"/>
    </location>
</feature>
<accession>A0A1Y2HDK8</accession>
<organism evidence="2 3">
    <name type="scientific">Catenaria anguillulae PL171</name>
    <dbReference type="NCBI Taxonomy" id="765915"/>
    <lineage>
        <taxon>Eukaryota</taxon>
        <taxon>Fungi</taxon>
        <taxon>Fungi incertae sedis</taxon>
        <taxon>Blastocladiomycota</taxon>
        <taxon>Blastocladiomycetes</taxon>
        <taxon>Blastocladiales</taxon>
        <taxon>Catenariaceae</taxon>
        <taxon>Catenaria</taxon>
    </lineage>
</organism>
<sequence length="208" mass="21986">MMTIDPDLALFLGTDVADSDAFSVTSTSTIDHALVPEPLLFTKASHESGSRRVRRDRNGFPETSAFFDPDNVSDDEDEDEGIGSSKAKRSKSSHGTGGHGRFRHGQDADGDAADKNSLFDLPPSAWSVAPAAHSTTTSRTVSETASTTPAIKLGNGTEARAPSDKNSIFDMDFSVTPAPAPPTPSPSLVSSSSSIFTRRSNNSNPCRI</sequence>
<evidence type="ECO:0000256" key="1">
    <source>
        <dbReference type="SAM" id="MobiDB-lite"/>
    </source>
</evidence>
<feature type="compositionally biased region" description="Acidic residues" evidence="1">
    <location>
        <begin position="71"/>
        <end position="81"/>
    </location>
</feature>
<evidence type="ECO:0000313" key="3">
    <source>
        <dbReference type="Proteomes" id="UP000193411"/>
    </source>
</evidence>
<gene>
    <name evidence="2" type="ORF">BCR44DRAFT_1230970</name>
</gene>
<name>A0A1Y2HDK8_9FUNG</name>
<dbReference type="AlphaFoldDB" id="A0A1Y2HDK8"/>
<keyword evidence="3" id="KW-1185">Reference proteome</keyword>
<evidence type="ECO:0000313" key="2">
    <source>
        <dbReference type="EMBL" id="ORZ32667.1"/>
    </source>
</evidence>
<comment type="caution">
    <text evidence="2">The sequence shown here is derived from an EMBL/GenBank/DDBJ whole genome shotgun (WGS) entry which is preliminary data.</text>
</comment>
<dbReference type="EMBL" id="MCFL01000043">
    <property type="protein sequence ID" value="ORZ32667.1"/>
    <property type="molecule type" value="Genomic_DNA"/>
</dbReference>
<reference evidence="2 3" key="1">
    <citation type="submission" date="2016-07" db="EMBL/GenBank/DDBJ databases">
        <title>Pervasive Adenine N6-methylation of Active Genes in Fungi.</title>
        <authorList>
            <consortium name="DOE Joint Genome Institute"/>
            <person name="Mondo S.J."/>
            <person name="Dannebaum R.O."/>
            <person name="Kuo R.C."/>
            <person name="Labutti K."/>
            <person name="Haridas S."/>
            <person name="Kuo A."/>
            <person name="Salamov A."/>
            <person name="Ahrendt S.R."/>
            <person name="Lipzen A."/>
            <person name="Sullivan W."/>
            <person name="Andreopoulos W.B."/>
            <person name="Clum A."/>
            <person name="Lindquist E."/>
            <person name="Daum C."/>
            <person name="Ramamoorthy G.K."/>
            <person name="Gryganskyi A."/>
            <person name="Culley D."/>
            <person name="Magnuson J.K."/>
            <person name="James T.Y."/>
            <person name="O'Malley M.A."/>
            <person name="Stajich J.E."/>
            <person name="Spatafora J.W."/>
            <person name="Visel A."/>
            <person name="Grigoriev I.V."/>
        </authorList>
    </citation>
    <scope>NUCLEOTIDE SEQUENCE [LARGE SCALE GENOMIC DNA]</scope>
    <source>
        <strain evidence="2 3">PL171</strain>
    </source>
</reference>
<feature type="compositionally biased region" description="Polar residues" evidence="1">
    <location>
        <begin position="195"/>
        <end position="208"/>
    </location>
</feature>
<feature type="region of interest" description="Disordered" evidence="1">
    <location>
        <begin position="45"/>
        <end position="208"/>
    </location>
</feature>